<evidence type="ECO:0000259" key="1">
    <source>
        <dbReference type="Pfam" id="PF01610"/>
    </source>
</evidence>
<dbReference type="InterPro" id="IPR029261">
    <property type="entry name" value="Transposase_Znf"/>
</dbReference>
<comment type="caution">
    <text evidence="4">The sequence shown here is derived from an EMBL/GenBank/DDBJ whole genome shotgun (WGS) entry which is preliminary data.</text>
</comment>
<keyword evidence="5" id="KW-1185">Reference proteome</keyword>
<dbReference type="Pfam" id="PF13542">
    <property type="entry name" value="HTH_Tnp_ISL3"/>
    <property type="match status" value="1"/>
</dbReference>
<accession>A0A0U5F910</accession>
<evidence type="ECO:0000313" key="4">
    <source>
        <dbReference type="EMBL" id="CEG14746.1"/>
    </source>
</evidence>
<name>A0A0U5F910_XANCI</name>
<proteinExistence type="predicted"/>
<evidence type="ECO:0000259" key="2">
    <source>
        <dbReference type="Pfam" id="PF13542"/>
    </source>
</evidence>
<dbReference type="Pfam" id="PF01610">
    <property type="entry name" value="DDE_Tnp_ISL3"/>
    <property type="match status" value="1"/>
</dbReference>
<dbReference type="PANTHER" id="PTHR33498:SF1">
    <property type="entry name" value="TRANSPOSASE FOR INSERTION SEQUENCE ELEMENT IS1557"/>
    <property type="match status" value="1"/>
</dbReference>
<sequence>MPANILNLPQYRVLRVEETDHDYHVTAEPVDVTAACPHCQSDRLTSWGTREQVFKDLPMHGKRVGIYIDTKRLRCQACGKTFSQALPVLAENRMMTERLVKWIGQQALKRTFTSLADETGVVEGTIRNIFRDYINELEQTVRFEMPKWMGIDEIHIINKPRCVVSNIQNNTIVDMLHNRNKDTVANYLFKMPNRDKVQYVAMDMWTPYRDAVSAVLPDATIVIDKFHVVRMVNDSMEKARKGLRAELTLKQKRGLMHDRFVLLKRERTLNDEERLNLDGWTKNYPALGEAYRLKEAFYAIYEDSDSPESALRRYEAWSKNVPPEIRPYFHDLIRAFTNWQPFILNYFEHPVTNAYTESLNSLIRVMNRLGRGYSFEALRAKILFTEGIHSRKQARPKFERKRAPEPVEMGRALPDDAMGYGLSVLEKVRAMKPPKEADQHRAPPPPKNYGADISTLIRMIEAGEL</sequence>
<dbReference type="PANTHER" id="PTHR33498">
    <property type="entry name" value="TRANSPOSASE FOR INSERTION SEQUENCE ELEMENT IS1557"/>
    <property type="match status" value="1"/>
</dbReference>
<dbReference type="InterPro" id="IPR047951">
    <property type="entry name" value="Transpos_ISL3"/>
</dbReference>
<gene>
    <name evidence="4" type="primary">tnpA</name>
    <name evidence="4" type="ORF">XAC3562_1200069</name>
</gene>
<protein>
    <submittedName>
        <fullName evidence="4">Transposase</fullName>
    </submittedName>
</protein>
<feature type="domain" description="Transposase IS204/IS1001/IS1096/IS1165 helix-turn-helix" evidence="2">
    <location>
        <begin position="84"/>
        <end position="133"/>
    </location>
</feature>
<dbReference type="NCBIfam" id="NF033550">
    <property type="entry name" value="transpos_ISL3"/>
    <property type="match status" value="1"/>
</dbReference>
<dbReference type="InterPro" id="IPR032877">
    <property type="entry name" value="Transposase_HTH"/>
</dbReference>
<dbReference type="AlphaFoldDB" id="A0A0U5F910"/>
<organism evidence="4 5">
    <name type="scientific">Xanthomonas citri pv. citri</name>
    <dbReference type="NCBI Taxonomy" id="611301"/>
    <lineage>
        <taxon>Bacteria</taxon>
        <taxon>Pseudomonadati</taxon>
        <taxon>Pseudomonadota</taxon>
        <taxon>Gammaproteobacteria</taxon>
        <taxon>Lysobacterales</taxon>
        <taxon>Lysobacteraceae</taxon>
        <taxon>Xanthomonas</taxon>
    </lineage>
</organism>
<feature type="domain" description="Transposase IS204/IS1001/IS1096/IS1165 DDE" evidence="1">
    <location>
        <begin position="149"/>
        <end position="382"/>
    </location>
</feature>
<dbReference type="EMBL" id="CCXZ01000025">
    <property type="protein sequence ID" value="CEG14746.1"/>
    <property type="molecule type" value="Genomic_DNA"/>
</dbReference>
<dbReference type="InterPro" id="IPR002560">
    <property type="entry name" value="Transposase_DDE"/>
</dbReference>
<reference evidence="4 5" key="1">
    <citation type="submission" date="2014-09" db="EMBL/GenBank/DDBJ databases">
        <authorList>
            <person name="Regsiter A."/>
        </authorList>
    </citation>
    <scope>NUCLEOTIDE SEQUENCE [LARGE SCALE GENOMIC DNA]</scope>
</reference>
<evidence type="ECO:0000259" key="3">
    <source>
        <dbReference type="Pfam" id="PF14690"/>
    </source>
</evidence>
<evidence type="ECO:0000313" key="5">
    <source>
        <dbReference type="Proteomes" id="UP000052230"/>
    </source>
</evidence>
<feature type="domain" description="Transposase IS204/IS1001/IS1096/IS1165 zinc-finger" evidence="3">
    <location>
        <begin position="34"/>
        <end position="78"/>
    </location>
</feature>
<dbReference type="Pfam" id="PF14690">
    <property type="entry name" value="Zn_ribbon_ISL3"/>
    <property type="match status" value="1"/>
</dbReference>
<dbReference type="Proteomes" id="UP000052230">
    <property type="component" value="Unassembled WGS sequence"/>
</dbReference>